<keyword evidence="3" id="KW-1185">Reference proteome</keyword>
<evidence type="ECO:0000313" key="3">
    <source>
        <dbReference type="Proteomes" id="UP000789405"/>
    </source>
</evidence>
<dbReference type="EMBL" id="CAJVPY010001335">
    <property type="protein sequence ID" value="CAG8517410.1"/>
    <property type="molecule type" value="Genomic_DNA"/>
</dbReference>
<dbReference type="AlphaFoldDB" id="A0A9N9F8V3"/>
<name>A0A9N9F8V3_9GLOM</name>
<sequence length="56" mass="6440">MQAWAGVKFLLASLRGCWVEVEVVAVEKNEASIEQADNVFIGLFKLHMYNKKHYIN</sequence>
<dbReference type="Proteomes" id="UP000789405">
    <property type="component" value="Unassembled WGS sequence"/>
</dbReference>
<reference evidence="2" key="1">
    <citation type="submission" date="2021-06" db="EMBL/GenBank/DDBJ databases">
        <authorList>
            <person name="Kallberg Y."/>
            <person name="Tangrot J."/>
            <person name="Rosling A."/>
        </authorList>
    </citation>
    <scope>NUCLEOTIDE SEQUENCE</scope>
    <source>
        <strain evidence="2">MA453B</strain>
    </source>
</reference>
<feature type="chain" id="PRO_5040195374" evidence="1">
    <location>
        <begin position="20"/>
        <end position="56"/>
    </location>
</feature>
<gene>
    <name evidence="2" type="ORF">DERYTH_LOCUS3696</name>
</gene>
<comment type="caution">
    <text evidence="2">The sequence shown here is derived from an EMBL/GenBank/DDBJ whole genome shotgun (WGS) entry which is preliminary data.</text>
</comment>
<accession>A0A9N9F8V3</accession>
<evidence type="ECO:0000256" key="1">
    <source>
        <dbReference type="SAM" id="SignalP"/>
    </source>
</evidence>
<evidence type="ECO:0000313" key="2">
    <source>
        <dbReference type="EMBL" id="CAG8517410.1"/>
    </source>
</evidence>
<organism evidence="2 3">
    <name type="scientific">Dentiscutata erythropus</name>
    <dbReference type="NCBI Taxonomy" id="1348616"/>
    <lineage>
        <taxon>Eukaryota</taxon>
        <taxon>Fungi</taxon>
        <taxon>Fungi incertae sedis</taxon>
        <taxon>Mucoromycota</taxon>
        <taxon>Glomeromycotina</taxon>
        <taxon>Glomeromycetes</taxon>
        <taxon>Diversisporales</taxon>
        <taxon>Gigasporaceae</taxon>
        <taxon>Dentiscutata</taxon>
    </lineage>
</organism>
<proteinExistence type="predicted"/>
<protein>
    <submittedName>
        <fullName evidence="2">6522_t:CDS:1</fullName>
    </submittedName>
</protein>
<feature type="signal peptide" evidence="1">
    <location>
        <begin position="1"/>
        <end position="19"/>
    </location>
</feature>
<keyword evidence="1" id="KW-0732">Signal</keyword>